<dbReference type="Proteomes" id="UP000000267">
    <property type="component" value="Unassembled WGS sequence"/>
</dbReference>
<dbReference type="STRING" id="436907.A7THF1"/>
<accession>A7THF1</accession>
<keyword evidence="2" id="KW-0472">Membrane</keyword>
<dbReference type="HOGENOM" id="CLU_006002_0_0_1"/>
<evidence type="ECO:0000313" key="3">
    <source>
        <dbReference type="EMBL" id="EDO18275.1"/>
    </source>
</evidence>
<dbReference type="FunCoup" id="A7THF1">
    <property type="interactions" value="23"/>
</dbReference>
<feature type="region of interest" description="Disordered" evidence="1">
    <location>
        <begin position="649"/>
        <end position="683"/>
    </location>
</feature>
<dbReference type="GO" id="GO:0000011">
    <property type="term" value="P:vacuole inheritance"/>
    <property type="evidence" value="ECO:0007669"/>
    <property type="project" value="TreeGrafter"/>
</dbReference>
<evidence type="ECO:0008006" key="5">
    <source>
        <dbReference type="Google" id="ProtNLM"/>
    </source>
</evidence>
<dbReference type="InterPro" id="IPR024260">
    <property type="entry name" value="Vac7"/>
</dbReference>
<feature type="region of interest" description="Disordered" evidence="1">
    <location>
        <begin position="522"/>
        <end position="560"/>
    </location>
</feature>
<feature type="transmembrane region" description="Helical" evidence="2">
    <location>
        <begin position="814"/>
        <end position="835"/>
    </location>
</feature>
<dbReference type="GO" id="GO:0010513">
    <property type="term" value="P:positive regulation of phosphatidylinositol biosynthetic process"/>
    <property type="evidence" value="ECO:0007669"/>
    <property type="project" value="EnsemblFungi"/>
</dbReference>
<dbReference type="PhylomeDB" id="A7THF1"/>
<name>A7THF1_VANPO</name>
<protein>
    <recommendedName>
        <fullName evidence="5">Vacuolar segregation protein 7</fullName>
    </recommendedName>
</protein>
<dbReference type="KEGG" id="vpo:Kpol_1039p24"/>
<dbReference type="AlphaFoldDB" id="A7THF1"/>
<keyword evidence="2" id="KW-0812">Transmembrane</keyword>
<dbReference type="OMA" id="GNTISCP"/>
<organism evidence="4">
    <name type="scientific">Vanderwaltozyma polyspora (strain ATCC 22028 / DSM 70294 / BCRC 21397 / CBS 2163 / NBRC 10782 / NRRL Y-8283 / UCD 57-17)</name>
    <name type="common">Kluyveromyces polysporus</name>
    <dbReference type="NCBI Taxonomy" id="436907"/>
    <lineage>
        <taxon>Eukaryota</taxon>
        <taxon>Fungi</taxon>
        <taxon>Dikarya</taxon>
        <taxon>Ascomycota</taxon>
        <taxon>Saccharomycotina</taxon>
        <taxon>Saccharomycetes</taxon>
        <taxon>Saccharomycetales</taxon>
        <taxon>Saccharomycetaceae</taxon>
        <taxon>Vanderwaltozyma</taxon>
    </lineage>
</organism>
<evidence type="ECO:0000256" key="1">
    <source>
        <dbReference type="SAM" id="MobiDB-lite"/>
    </source>
</evidence>
<keyword evidence="4" id="KW-1185">Reference proteome</keyword>
<dbReference type="GeneID" id="5546552"/>
<gene>
    <name evidence="3" type="ORF">Kpol_1039p24</name>
</gene>
<keyword evidence="2" id="KW-1133">Transmembrane helix</keyword>
<proteinExistence type="predicted"/>
<evidence type="ECO:0000256" key="2">
    <source>
        <dbReference type="SAM" id="Phobius"/>
    </source>
</evidence>
<feature type="compositionally biased region" description="Polar residues" evidence="1">
    <location>
        <begin position="1018"/>
        <end position="1028"/>
    </location>
</feature>
<feature type="compositionally biased region" description="Polar residues" evidence="1">
    <location>
        <begin position="522"/>
        <end position="548"/>
    </location>
</feature>
<dbReference type="PANTHER" id="PTHR28258:SF1">
    <property type="entry name" value="VACUOLAR SEGREGATION PROTEIN 7"/>
    <property type="match status" value="1"/>
</dbReference>
<sequence length="1035" mass="114442">MNEEGHNFIVETETVEAPVSNIILPTPNASSINIARGSSSNIPNTSQERYNNDNSNVSKDVNQTNASNEVEHTGISLKQNIAPQINGSKPIMSSVSLASSGTVSTVASSNDHQVQRNLIDNNPLSMHAPQSVRNKKSNLLITSPVLVGSGNNLGSVTVTSTTTGAGVSLIDEISNDFKPSDNEINETLKKPILGHISSSDQQSMESANRTAYGGRQSKLNIEDANVTALTTTGTVAAATNNNNNLSSQSSNSNSPAVVPSPVPHIVSNKLTDLKPNKILERPSMPMMNSREILLEDKRPDLQKKAPLSSMMSEEPTISQDTDSLQKPTKADIFAAKLASAVGENEISDSEETFVYESTANSSKNVKLANPQEMLNEFSDHSKSQYSHTNGTNKSYGIAPKMSVPLLNSSNQNFLNKLKNHRHTSTGGIALGSKFNGTPNQSTSSHLGPSFQAAFTIPDDIPSLRSMSSQNKQHDIQSIKSYSSGHHPPTRRMNVPPTFNVGVNSPTVKNSNFPVVANSKTRQRNNGFTSTTSSRKASMSNVAMRQPSVSRHRIPSNANNGIVRTNSKRRLRTTASKIFDTNGAPLRRYSGVPDHVNLEDYIEQSNFSPMSNSVIKHEPVNDYFEPKKVNYIRDGCIHDDHFKDPSIIQEEDSETTDDQNNTGNLKGNGHSKNEISLQPNEDEEDDDYQSMFYYNHGGDLEARPQISDYEEDDECSELDDAEDDPRIYNTYQYYQDQGKLNKNPRFQDYYTFSTQPQPSEYVDRFQTKASVIHGDVHENSPLRSPGRRYFPDETNYSPHNFTTQRYTLSKFRNCIYFSFAVIFLVTLGFTLGFLLATNKELQGFNILFMDNIISSSDELVFDITAGAYNPGFFTIGVVAADIDIFAKSAYIKNINDGGSQGENDSPSMETILLGSVQSLESPLQFQGEFFRRHYGVSSSSLKLLNPGANDAKHEISKGYKNVNSMMDDVEKWKLLIKHDYELIIKGNLKYKIPFFNSERLISIQKNAEVHPGQDDDGTLLNTQNGNKIDTNNKENQ</sequence>
<feature type="region of interest" description="Disordered" evidence="1">
    <location>
        <begin position="239"/>
        <end position="259"/>
    </location>
</feature>
<dbReference type="InParanoid" id="A7THF1"/>
<feature type="compositionally biased region" description="Polar residues" evidence="1">
    <location>
        <begin position="36"/>
        <end position="49"/>
    </location>
</feature>
<feature type="region of interest" description="Disordered" evidence="1">
    <location>
        <begin position="305"/>
        <end position="325"/>
    </location>
</feature>
<dbReference type="EMBL" id="DS480391">
    <property type="protein sequence ID" value="EDO18275.1"/>
    <property type="molecule type" value="Genomic_DNA"/>
</dbReference>
<dbReference type="OrthoDB" id="1204at2759"/>
<dbReference type="GO" id="GO:0008047">
    <property type="term" value="F:enzyme activator activity"/>
    <property type="evidence" value="ECO:0007669"/>
    <property type="project" value="EnsemblFungi"/>
</dbReference>
<dbReference type="eggNOG" id="ENOG502QU5B">
    <property type="taxonomic scope" value="Eukaryota"/>
</dbReference>
<feature type="region of interest" description="Disordered" evidence="1">
    <location>
        <begin position="1010"/>
        <end position="1035"/>
    </location>
</feature>
<feature type="compositionally biased region" description="Polar residues" evidence="1">
    <location>
        <begin position="309"/>
        <end position="325"/>
    </location>
</feature>
<dbReference type="Pfam" id="PF12751">
    <property type="entry name" value="Vac7"/>
    <property type="match status" value="1"/>
</dbReference>
<dbReference type="GO" id="GO:1903778">
    <property type="term" value="P:protein localization to vacuolar membrane"/>
    <property type="evidence" value="ECO:0007669"/>
    <property type="project" value="EnsemblFungi"/>
</dbReference>
<evidence type="ECO:0000313" key="4">
    <source>
        <dbReference type="Proteomes" id="UP000000267"/>
    </source>
</evidence>
<dbReference type="RefSeq" id="XP_001646133.1">
    <property type="nucleotide sequence ID" value="XM_001646083.1"/>
</dbReference>
<feature type="region of interest" description="Disordered" evidence="1">
    <location>
        <begin position="36"/>
        <end position="57"/>
    </location>
</feature>
<reference evidence="3 4" key="1">
    <citation type="journal article" date="2007" name="Proc. Natl. Acad. Sci. U.S.A.">
        <title>Independent sorting-out of thousands of duplicated gene pairs in two yeast species descended from a whole-genome duplication.</title>
        <authorList>
            <person name="Scannell D.R."/>
            <person name="Frank A.C."/>
            <person name="Conant G.C."/>
            <person name="Byrne K.P."/>
            <person name="Woolfit M."/>
            <person name="Wolfe K.H."/>
        </authorList>
    </citation>
    <scope>NUCLEOTIDE SEQUENCE [LARGE SCALE GENOMIC DNA]</scope>
    <source>
        <strain evidence="4">ATCC 22028 / DSM 70294 / BCRC 21397 / CBS 2163 / NBRC 10782 / NRRL Y-8283 / UCD 57-17</strain>
    </source>
</reference>
<dbReference type="GO" id="GO:0070772">
    <property type="term" value="C:PAS complex"/>
    <property type="evidence" value="ECO:0007669"/>
    <property type="project" value="EnsemblFungi"/>
</dbReference>
<dbReference type="GO" id="GO:0000329">
    <property type="term" value="C:fungal-type vacuole membrane"/>
    <property type="evidence" value="ECO:0007669"/>
    <property type="project" value="EnsemblFungi"/>
</dbReference>
<dbReference type="PANTHER" id="PTHR28258">
    <property type="entry name" value="VACUOLAR SEGREGATION PROTEIN 7"/>
    <property type="match status" value="1"/>
</dbReference>